<dbReference type="GO" id="GO:0005829">
    <property type="term" value="C:cytosol"/>
    <property type="evidence" value="ECO:0007669"/>
    <property type="project" value="UniProtKB-SubCell"/>
</dbReference>
<comment type="function">
    <text evidence="11">Bifunctional inositol kinase that acts in concert with the IP6K kinases to synthesize the diphosphate group-containing inositol pyrophosphates diphosphoinositol pentakisphosphate, PP-InsP5, and bis-diphosphoinositol tetrakisphosphate, (PP)2-InsP4. PP-InsP5 and (PP)2-InsP4, also respectively called InsP7 and InsP8, may regulate a variety of cellular processes, including apoptosis, vesicle trafficking, cytoskeletal dynamics, and exocytosis. Phosphorylates inositol hexakisphosphate (InsP6) at position 1 to produce PP-InsP5 which is in turn phosphorylated by IP6Ks to produce (PP)2-InsP4. Alternatively, phosphorylates PP-InsP5 at position 1, produced by IP6Ks from InsP6, to produce (PP)2-InsP4.</text>
</comment>
<accession>A0A4S2L233</accession>
<comment type="caution">
    <text evidence="16">The sequence shown here is derived from an EMBL/GenBank/DDBJ whole genome shotgun (WGS) entry which is preliminary data.</text>
</comment>
<gene>
    <name evidence="16" type="ORF">DBV15_06962</name>
</gene>
<dbReference type="PANTHER" id="PTHR12750:SF9">
    <property type="entry name" value="INOSITOL HEXAKISPHOSPHATE AND DIPHOSPHOINOSITOL-PENTAKISPHOSPHATE KINASE"/>
    <property type="match status" value="1"/>
</dbReference>
<evidence type="ECO:0000256" key="2">
    <source>
        <dbReference type="ARBA" id="ARBA00005609"/>
    </source>
</evidence>
<dbReference type="GO" id="GO:0005524">
    <property type="term" value="F:ATP binding"/>
    <property type="evidence" value="ECO:0007669"/>
    <property type="project" value="UniProtKB-KW"/>
</dbReference>
<dbReference type="InterPro" id="IPR000560">
    <property type="entry name" value="His_Pase_clade-2"/>
</dbReference>
<dbReference type="EC" id="2.7.4.24" evidence="3"/>
<dbReference type="InterPro" id="IPR033379">
    <property type="entry name" value="Acid_Pase_AS"/>
</dbReference>
<dbReference type="GO" id="GO:0000828">
    <property type="term" value="F:inositol hexakisphosphate kinase activity"/>
    <property type="evidence" value="ECO:0007669"/>
    <property type="project" value="UniProtKB-ARBA"/>
</dbReference>
<feature type="compositionally biased region" description="Polar residues" evidence="14">
    <location>
        <begin position="165"/>
        <end position="175"/>
    </location>
</feature>
<dbReference type="GO" id="GO:0032958">
    <property type="term" value="P:inositol phosphate biosynthetic process"/>
    <property type="evidence" value="ECO:0007669"/>
    <property type="project" value="TreeGrafter"/>
</dbReference>
<evidence type="ECO:0000256" key="3">
    <source>
        <dbReference type="ARBA" id="ARBA00012893"/>
    </source>
</evidence>
<evidence type="ECO:0000256" key="4">
    <source>
        <dbReference type="ARBA" id="ARBA00022490"/>
    </source>
</evidence>
<feature type="compositionally biased region" description="Polar residues" evidence="14">
    <location>
        <begin position="192"/>
        <end position="202"/>
    </location>
</feature>
<comment type="catalytic activity">
    <reaction evidence="9">
        <text>5-diphospho-1D-myo-inositol 1,2,3,4,6-pentakisphosphate + ATP + H(+) = 1,5-bis(diphospho)-1D-myo-inositol 2,3,4,6-tetrakisphosphate + ADP</text>
        <dbReference type="Rhea" id="RHEA:10276"/>
        <dbReference type="ChEBI" id="CHEBI:15378"/>
        <dbReference type="ChEBI" id="CHEBI:30616"/>
        <dbReference type="ChEBI" id="CHEBI:58628"/>
        <dbReference type="ChEBI" id="CHEBI:77983"/>
        <dbReference type="ChEBI" id="CHEBI:456216"/>
        <dbReference type="EC" id="2.7.4.24"/>
    </reaction>
    <physiologicalReaction direction="left-to-right" evidence="9">
        <dbReference type="Rhea" id="RHEA:10277"/>
    </physiologicalReaction>
</comment>
<dbReference type="Proteomes" id="UP000310200">
    <property type="component" value="Unassembled WGS sequence"/>
</dbReference>
<dbReference type="GO" id="GO:0006020">
    <property type="term" value="P:inositol metabolic process"/>
    <property type="evidence" value="ECO:0007669"/>
    <property type="project" value="TreeGrafter"/>
</dbReference>
<comment type="catalytic activity">
    <reaction evidence="10">
        <text>1D-myo-inositol hexakisphosphate + ATP = 1-diphospho-1D-myo-inositol 2,3,4,5,6-pentakisphosphate + ADP</text>
        <dbReference type="Rhea" id="RHEA:37459"/>
        <dbReference type="ChEBI" id="CHEBI:30616"/>
        <dbReference type="ChEBI" id="CHEBI:58130"/>
        <dbReference type="ChEBI" id="CHEBI:74946"/>
        <dbReference type="ChEBI" id="CHEBI:456216"/>
        <dbReference type="EC" id="2.7.4.24"/>
    </reaction>
    <physiologicalReaction direction="left-to-right" evidence="10">
        <dbReference type="Rhea" id="RHEA:37460"/>
    </physiologicalReaction>
</comment>
<feature type="region of interest" description="Disordered" evidence="14">
    <location>
        <begin position="155"/>
        <end position="214"/>
    </location>
</feature>
<dbReference type="Gene3D" id="3.40.50.11950">
    <property type="match status" value="1"/>
</dbReference>
<feature type="compositionally biased region" description="Polar residues" evidence="14">
    <location>
        <begin position="1329"/>
        <end position="1338"/>
    </location>
</feature>
<feature type="compositionally biased region" description="Basic and acidic residues" evidence="14">
    <location>
        <begin position="1418"/>
        <end position="1436"/>
    </location>
</feature>
<evidence type="ECO:0000256" key="5">
    <source>
        <dbReference type="ARBA" id="ARBA00022679"/>
    </source>
</evidence>
<evidence type="ECO:0000256" key="1">
    <source>
        <dbReference type="ARBA" id="ARBA00004514"/>
    </source>
</evidence>
<evidence type="ECO:0000313" key="17">
    <source>
        <dbReference type="Proteomes" id="UP000310200"/>
    </source>
</evidence>
<evidence type="ECO:0000256" key="9">
    <source>
        <dbReference type="ARBA" id="ARBA00033696"/>
    </source>
</evidence>
<dbReference type="Gene3D" id="3.40.50.1240">
    <property type="entry name" value="Phosphoglycerate mutase-like"/>
    <property type="match status" value="1"/>
</dbReference>
<comment type="similarity">
    <text evidence="2">Belongs to the histidine acid phosphatase family. VIP1 subfamily.</text>
</comment>
<proteinExistence type="inferred from homology"/>
<dbReference type="FunFam" id="3.40.50.11950:FF:000002">
    <property type="entry name" value="Inositol hexakisphosphate and diphosphoinositol-pentakisphosphate kinase"/>
    <property type="match status" value="1"/>
</dbReference>
<dbReference type="GO" id="GO:0016791">
    <property type="term" value="F:phosphatase activity"/>
    <property type="evidence" value="ECO:0007669"/>
    <property type="project" value="UniProtKB-ARBA"/>
</dbReference>
<keyword evidence="17" id="KW-1185">Reference proteome</keyword>
<dbReference type="STRING" id="300112.A0A4S2L233"/>
<sequence>MVYLTKHCLFDLPFCIRATHVRVVLLAKEKDRAEDRKIFANKILLHAEVYYHMRLNDGNRLKILAEPLIQYLEDLLQDNPKDNIYFIMIQLLRSGKDLFAACPGGLESLIMTIRQLLVKENLHSPENYAALLLVIELANNDYEIKDTREVDNSQRIVREDAKNDVSGQGNYSKNSIPRAIRGSGASDKPKKGTNTKSNSLRTTPPRERNKAWGHDDRQQYIHKFIVGLLTHRINEVTKEILRKIMDTMDRHHEILEASTRDNTALCALPQCLTRGLCPQGLKNASRPMFYIGDINTVQPSVISSIYRSSNRPELSEGNQDDAYMGGSDVEGEGKQVLVGICAMAKKSQSKPMKEILTRLEEFEYIKIIVFPEEVILKEPVENWPVVDCLISFHSKGFPLDKAINYASLRKPFIINHLPMQYDIQDRRRVYAILESEGIEIPRYAVLDRDSPDPKHCILEHELVESEDHVEVNGITFNKPFVEKPVSAEDHNIYIYYPTSAGGGSQRLFRKIGSRSSVYSPESRVRKSGSYIYEDFMPTDGTDVKVYTVGPDYAHAEARKSPALDGKVERDSEGKEIRYPVILNNAEKLISRKVCLAFKQTVCGFDLLSERGSGYRANGQSFVCDVNGFSFVKNSNKYYDDCAKILGNMILRELAPTLHIPWSVPFQLDDPPIVPTTFGKMMELRCVVAVIRHGDRTPKQKMKVEVRHPKFFEIFAKYDGYKHGHVKLKRPKQLQEILDTARSLLTEIQHRAAGPELEEKQGKLEQLKSVLEMYGHFSGINRKVQLKYQPRGRPRGSSSDDGSDLNRLGEPSLVLILKWGGELTPAGRIQAEELGRIFRCMYPGGQGRHLSEEESEMLPNHGNLLFTINAYYIVLCRLLSLEISDVIRSSALTLCLEESRRCVDIIPPCVNVGEYAGAQGLGLLRLHSTFRHDLKIYASDEGRVQMTAAAFAKGLLALEGELTPILVQMVKSANTNGLLDNDCDSSKYQNMVKTRLHELLQQDREFTREDREQINPGNALSINAALDFVKNPVRCCQHVHSLIQKLLDIVRIKKEDAKTKDTILYHGETWELMGRRWGKIEKDFCTKNKRFDISKIPDIYDCIKYDLQHNNHTLQFEHAEELYTYAKSLADIEYGLTVQEKLTIGQGICTPLLKKIRADLQRNIEESEETVNRLNPRYSHGVSSPGRHVRTRLYFTSESHVHSLLTVLRYGGLLDVSKIYVIHVIAGRNNLLWCLLISYVCDPQVVKDEQWRRAMEYVSMVSELNYMSQIVVMLYEDPTKDPSSEERFHVELHFSPGVNCCVQKNLPPGPGFRPHSRNESSHNVGECGSGQDTSSQCSTRIEEEDAELDSPTTSRGIDMMDLEPNMMDEPYDSGFLQGSAPIPISARTVAGHEAARLGSQLAASQRQRRSREAGSIVEPRARSYDHQRQEKPEKAADKLQYQSLDAVNKEAAGPTPEEPRGEERTWKPATLLQSHSSPELPVSPDESFASSCSLRNARNDRQLSANPCSLPDPSFATVSGLPERTITRHRGRGRKYERSRSEVTLLPSVELCGEFRGKTNANFCFLIWIIPTNRGSLRDSTDLLPLKICFQKEAGNQLRIKRTRRHRHSISGQMSYFKLLGYNVSKKLTGSANSLFSTAVISGSSSAPNLKDMVPPHASAVAAIEGFGGVPPIRPLETLHNALSLRQLDSFLDMMTRAPLYRTPASSPPKSSPAGSTHESLNPPLVHAGISREYHSSDTEAVRYIIPTPILYKPLGEAETCDTRNLPSPTSPNSAYLPYLAVIAISHLFKKSFMYHLGTGWSSEPQSFLSEPSSPAPTSTGECSMSMSLISNESAQLFIAPKFSPTCLDVDFNEFCIRLDQENRESRGSVSYTDYYSNEDGQIRKITQIPQVIQSGASGVQTKLVCGDDLPCDNIDEDEDHTLTLKQSEEQKKQDVKSIFEPRDDVNSAKLSGSYKKIGRFLVESTDISHGDVRIKDTDNAGTSDKTPTKLSTSQKSDSSSAGKSIAERVKKDSKKGGGLHIGSQKRKNFSRSQSVTTPKLVAPKTEQQTFSYSRQSSFSTMSDADLESWKLSADPTHSSGTSQQEEPILTVAGSLTDSCNVTVGFDIKEKEKK</sequence>
<name>A0A4S2L233_9HYME</name>
<dbReference type="Gene3D" id="3.30.470.20">
    <property type="entry name" value="ATP-grasp fold, B domain"/>
    <property type="match status" value="1"/>
</dbReference>
<evidence type="ECO:0000256" key="13">
    <source>
        <dbReference type="ARBA" id="ARBA00075553"/>
    </source>
</evidence>
<dbReference type="FunFam" id="3.30.470.20:FF:000003">
    <property type="entry name" value="Inositol hexakisphosphate and diphosphoinositol-pentakisphosphate kinase"/>
    <property type="match status" value="1"/>
</dbReference>
<dbReference type="InterPro" id="IPR040557">
    <property type="entry name" value="VIP1_N"/>
</dbReference>
<dbReference type="Gene3D" id="1.25.40.180">
    <property type="match status" value="1"/>
</dbReference>
<dbReference type="GO" id="GO:0033857">
    <property type="term" value="F:5-diphosphoinositol pentakisphosphate 1-kinase activity"/>
    <property type="evidence" value="ECO:0007669"/>
    <property type="project" value="TreeGrafter"/>
</dbReference>
<keyword evidence="4" id="KW-0963">Cytoplasm</keyword>
<dbReference type="SUPFAM" id="SSF53254">
    <property type="entry name" value="Phosphoglycerate mutase-like"/>
    <property type="match status" value="1"/>
</dbReference>
<keyword evidence="5" id="KW-0808">Transferase</keyword>
<evidence type="ECO:0000256" key="12">
    <source>
        <dbReference type="ARBA" id="ARBA00071668"/>
    </source>
</evidence>
<dbReference type="PROSITE" id="PS00616">
    <property type="entry name" value="HIS_ACID_PHOSPHAT_1"/>
    <property type="match status" value="1"/>
</dbReference>
<evidence type="ECO:0000256" key="7">
    <source>
        <dbReference type="ARBA" id="ARBA00022777"/>
    </source>
</evidence>
<feature type="region of interest" description="Disordered" evidence="14">
    <location>
        <begin position="1308"/>
        <end position="1373"/>
    </location>
</feature>
<feature type="domain" description="VIP1 N-terminal" evidence="15">
    <location>
        <begin position="336"/>
        <end position="425"/>
    </location>
</feature>
<dbReference type="InterPro" id="IPR029033">
    <property type="entry name" value="His_PPase_superfam"/>
</dbReference>
<dbReference type="Pfam" id="PF00328">
    <property type="entry name" value="His_Phos_2"/>
    <property type="match status" value="2"/>
</dbReference>
<feature type="compositionally biased region" description="Basic and acidic residues" evidence="14">
    <location>
        <begin position="204"/>
        <end position="214"/>
    </location>
</feature>
<feature type="region of interest" description="Disordered" evidence="14">
    <location>
        <begin position="1397"/>
        <end position="1437"/>
    </location>
</feature>
<dbReference type="PANTHER" id="PTHR12750">
    <property type="entry name" value="DIPHOSPHOINOSITOL PENTAKISPHOSPHATE KINASE"/>
    <property type="match status" value="1"/>
</dbReference>
<dbReference type="Pfam" id="PF18086">
    <property type="entry name" value="PPIP5K2_N"/>
    <property type="match status" value="1"/>
</dbReference>
<reference evidence="16 17" key="1">
    <citation type="journal article" date="2019" name="Philos. Trans. R. Soc. Lond., B, Biol. Sci.">
        <title>Ant behaviour and brain gene expression of defending hosts depend on the ecological success of the intruding social parasite.</title>
        <authorList>
            <person name="Kaur R."/>
            <person name="Stoldt M."/>
            <person name="Jongepier E."/>
            <person name="Feldmeyer B."/>
            <person name="Menzel F."/>
            <person name="Bornberg-Bauer E."/>
            <person name="Foitzik S."/>
        </authorList>
    </citation>
    <scope>NUCLEOTIDE SEQUENCE [LARGE SCALE GENOMIC DNA]</scope>
    <source>
        <tissue evidence="16">Whole body</tissue>
    </source>
</reference>
<evidence type="ECO:0000256" key="10">
    <source>
        <dbReference type="ARBA" id="ARBA00034629"/>
    </source>
</evidence>
<evidence type="ECO:0000259" key="15">
    <source>
        <dbReference type="Pfam" id="PF18086"/>
    </source>
</evidence>
<comment type="subcellular location">
    <subcellularLocation>
        <location evidence="1">Cytoplasm</location>
        <location evidence="1">Cytosol</location>
    </subcellularLocation>
</comment>
<evidence type="ECO:0000256" key="6">
    <source>
        <dbReference type="ARBA" id="ARBA00022741"/>
    </source>
</evidence>
<dbReference type="InterPro" id="IPR037446">
    <property type="entry name" value="His_Pase_VIP1"/>
</dbReference>
<dbReference type="EMBL" id="QBLH01000655">
    <property type="protein sequence ID" value="TGZ54488.1"/>
    <property type="molecule type" value="Genomic_DNA"/>
</dbReference>
<dbReference type="FunFam" id="3.40.50.11950:FF:000003">
    <property type="entry name" value="Inositol hexakisphosphate and diphosphoinositol-pentakisphosphate kinase"/>
    <property type="match status" value="1"/>
</dbReference>
<keyword evidence="7" id="KW-0418">Kinase</keyword>
<evidence type="ECO:0000256" key="8">
    <source>
        <dbReference type="ARBA" id="ARBA00022840"/>
    </source>
</evidence>
<feature type="compositionally biased region" description="Polar residues" evidence="14">
    <location>
        <begin position="2045"/>
        <end position="2059"/>
    </location>
</feature>
<feature type="region of interest" description="Disordered" evidence="14">
    <location>
        <begin position="1972"/>
        <end position="2059"/>
    </location>
</feature>
<keyword evidence="6" id="KW-0547">Nucleotide-binding</keyword>
<evidence type="ECO:0000256" key="14">
    <source>
        <dbReference type="SAM" id="MobiDB-lite"/>
    </source>
</evidence>
<feature type="compositionally biased region" description="Low complexity" evidence="14">
    <location>
        <begin position="1989"/>
        <end position="2004"/>
    </location>
</feature>
<protein>
    <recommendedName>
        <fullName evidence="12">Inositol hexakisphosphate and diphosphoinositol-pentakisphosphate kinase</fullName>
        <ecNumber evidence="3">2.7.4.24</ecNumber>
    </recommendedName>
    <alternativeName>
        <fullName evidence="13">InsP6 and PP-IP5 kinase</fullName>
    </alternativeName>
</protein>
<feature type="region of interest" description="Disordered" evidence="14">
    <location>
        <begin position="1701"/>
        <end position="1723"/>
    </location>
</feature>
<evidence type="ECO:0000313" key="16">
    <source>
        <dbReference type="EMBL" id="TGZ54488.1"/>
    </source>
</evidence>
<keyword evidence="8" id="KW-0067">ATP-binding</keyword>
<organism evidence="16 17">
    <name type="scientific">Temnothorax longispinosus</name>
    <dbReference type="NCBI Taxonomy" id="300112"/>
    <lineage>
        <taxon>Eukaryota</taxon>
        <taxon>Metazoa</taxon>
        <taxon>Ecdysozoa</taxon>
        <taxon>Arthropoda</taxon>
        <taxon>Hexapoda</taxon>
        <taxon>Insecta</taxon>
        <taxon>Pterygota</taxon>
        <taxon>Neoptera</taxon>
        <taxon>Endopterygota</taxon>
        <taxon>Hymenoptera</taxon>
        <taxon>Apocrita</taxon>
        <taxon>Aculeata</taxon>
        <taxon>Formicoidea</taxon>
        <taxon>Formicidae</taxon>
        <taxon>Myrmicinae</taxon>
        <taxon>Temnothorax</taxon>
    </lineage>
</organism>
<evidence type="ECO:0000256" key="11">
    <source>
        <dbReference type="ARBA" id="ARBA00055071"/>
    </source>
</evidence>